<dbReference type="STRING" id="69.GLE_1165"/>
<dbReference type="Gene3D" id="2.180.10.10">
    <property type="entry name" value="RHS repeat-associated core"/>
    <property type="match status" value="3"/>
</dbReference>
<feature type="domain" description="DUF6531" evidence="2">
    <location>
        <begin position="159"/>
        <end position="240"/>
    </location>
</feature>
<dbReference type="InterPro" id="IPR045351">
    <property type="entry name" value="DUF6531"/>
</dbReference>
<proteinExistence type="predicted"/>
<dbReference type="InterPro" id="IPR022385">
    <property type="entry name" value="Rhs_assc_core"/>
</dbReference>
<dbReference type="PATRIC" id="fig|69.6.peg.1150"/>
<dbReference type="OrthoDB" id="9816400at2"/>
<evidence type="ECO:0000256" key="1">
    <source>
        <dbReference type="ARBA" id="ARBA00022737"/>
    </source>
</evidence>
<name>A0A0S2DD89_LYSEN</name>
<dbReference type="Pfam" id="PF20148">
    <property type="entry name" value="DUF6531"/>
    <property type="match status" value="1"/>
</dbReference>
<dbReference type="EMBL" id="CP013140">
    <property type="protein sequence ID" value="ALN56523.1"/>
    <property type="molecule type" value="Genomic_DNA"/>
</dbReference>
<feature type="domain" description="Teneurin-like YD-shell" evidence="3">
    <location>
        <begin position="745"/>
        <end position="958"/>
    </location>
</feature>
<reference evidence="4 5" key="1">
    <citation type="submission" date="2015-11" db="EMBL/GenBank/DDBJ databases">
        <title>Genome sequences of Lysobacter enzymogenes strain C3 and Lysobacter antibioticus ATCC 29479.</title>
        <authorList>
            <person name="Kobayashi D.Y."/>
        </authorList>
    </citation>
    <scope>NUCLEOTIDE SEQUENCE [LARGE SCALE GENOMIC DNA]</scope>
    <source>
        <strain evidence="4 5">C3</strain>
    </source>
</reference>
<dbReference type="Pfam" id="PF25023">
    <property type="entry name" value="TEN_YD-shell"/>
    <property type="match status" value="3"/>
</dbReference>
<dbReference type="Pfam" id="PF05593">
    <property type="entry name" value="RHS_repeat"/>
    <property type="match status" value="2"/>
</dbReference>
<dbReference type="Proteomes" id="UP000061569">
    <property type="component" value="Chromosome"/>
</dbReference>
<accession>A0A0S2DD89</accession>
<evidence type="ECO:0000313" key="5">
    <source>
        <dbReference type="Proteomes" id="UP000061569"/>
    </source>
</evidence>
<dbReference type="NCBIfam" id="TIGR03696">
    <property type="entry name" value="Rhs_assc_core"/>
    <property type="match status" value="1"/>
</dbReference>
<dbReference type="NCBIfam" id="TIGR01643">
    <property type="entry name" value="YD_repeat_2x"/>
    <property type="match status" value="5"/>
</dbReference>
<dbReference type="KEGG" id="lez:GLE_1165"/>
<gene>
    <name evidence="4" type="ORF">GLE_1165</name>
</gene>
<protein>
    <submittedName>
        <fullName evidence="4">Rhs family protein</fullName>
    </submittedName>
</protein>
<dbReference type="InterPro" id="IPR006530">
    <property type="entry name" value="YD"/>
</dbReference>
<dbReference type="PANTHER" id="PTHR32305:SF15">
    <property type="entry name" value="PROTEIN RHSA-RELATED"/>
    <property type="match status" value="1"/>
</dbReference>
<evidence type="ECO:0000259" key="2">
    <source>
        <dbReference type="Pfam" id="PF20148"/>
    </source>
</evidence>
<sequence>MQTIGNVVRLAFVLLLLCGAVYSPSAQAASVCGRPTKWDVDYARDTYPTEAQALAACYAVPKTIVNDSFSSGREYFYDFVGCIRVDVHTEPELGRYRAEYKLRSVYNGRGIVTTDCSAMHPVENHKPSDTESVTRFRFRKYLPDKAKNLGEACADQCFGDPINAGTGNKFESRTEFMGEGVFPLQVRWVYNSFGTAPGSDNRLTFGRNRAHHYLRSIVLSSFAEGSVAWVVHPDGRTISFYRQQDDVWAADSPGIGTLERVPLAAGALGWRYKAMDGSIEDYGENGELRTLTSPQGFKQAVEYDSAGRLATVTDPNARKLMFEYQGAGRQVSVIRLPDGQSLGFSYTQNGDLERVTYPGGASIVYAYDEPAHMQVPASGGALTGVYDENGQRYSTTDYIDGNIAVRTALGGGVDVQTGSYTSTGDIQTPRRAVVTTGLGATINKVFTVKNGRTLLASVSKSCSGCVSSQQVYTYDAFGQQDRITHNGVTTDYDYNARGLLTKRTDDADGAAGVRRSTETDWDPLRPLALQQRILDGNGAVVGVRNWTYNERGQALAIGQTDPATGDSRLSTTRYCEQADIDSGLCPVLGLLVEQDGARTDTADTTRYSYYMADAAGCAVSSDLCGYRRGDLWKIVNAAGHTQEILRYDGAGRVLSSKDANGVVVDLEYTGRGWLAARKMRGPDANSETDDAITRYEYDLAGQVKKVIQPDGSYVRYEYDAAHRLTDIFDMADNRIHYTLDAAGNRIKEDTKDAGGALKRTLSRIYNQLGQLQTAKTAEGHPTGYTYDADGNGDVVTDALGRKTDSDYDPLGRLAKTLQDVGGINAKTEFKYDAQDRLVRVTDPKNLNTDYGYNGFGDQVRLSSPDTGVSTFTYDSAGNRKTATDARGITQTYSYDALNRVTGVGYPTSSLDVAYTYDSVPAVCAVGETFTKGRLTLMTDGSGSTQYCYDRFGNTTRKVQTTNGKVFTVRYGYTLAGQLSSLTYPDGALVSYRRDPQGRITQIDAKRGTPGAVAEVLLRQATYHPFGAVAGWTYGNGRTMFRSADLDYRTVAVSDPSPGGLSVGFGFDAVGNVEKLTPAGATNALLVYSYDALNRFTGLRDGPTGASIESYTYDAAGNRTSFTNAAGGQIYTYALDSHRLIQAGSASTRGYDANGNSTQIDGKSFSYNDAGRNNELKLGSVPLRAYVYNGRGEQVRKYSGSDDRYTVYDEAGHWLGEYDFNGVVVQQAIWMEAAPVGLWTGAVVQQALHYVEVDHLATPRVVIDPVRDLAVWAWDLKGEVFGAGSPNEDTDGDGVMFSFNMRFAGQQYDATSGLNYNYNRDYEPGTGRYTQVDPLLHSQPRSWGAAKPYSYAELQPFRYNDPLGLFSWDPSCMNDCNAGGINQDWRSQIDREARTLCQGLSNFVTNVRRAKCISKSCEDAVVSCGECPARRNPTDGSSSVGAAESKVGFWGVRFNTPKICTNAAMHKTTHKPGFGGVILIHELAHGCGWDDKGGEGVPDPWSASYEEEALRLGF</sequence>
<dbReference type="PANTHER" id="PTHR32305">
    <property type="match status" value="1"/>
</dbReference>
<feature type="domain" description="Teneurin-like YD-shell" evidence="3">
    <location>
        <begin position="1062"/>
        <end position="1333"/>
    </location>
</feature>
<feature type="domain" description="Teneurin-like YD-shell" evidence="3">
    <location>
        <begin position="298"/>
        <end position="367"/>
    </location>
</feature>
<dbReference type="InterPro" id="IPR031325">
    <property type="entry name" value="RHS_repeat"/>
</dbReference>
<keyword evidence="1" id="KW-0677">Repeat</keyword>
<dbReference type="InterPro" id="IPR050708">
    <property type="entry name" value="T6SS_VgrG/RHS"/>
</dbReference>
<organism evidence="4 5">
    <name type="scientific">Lysobacter enzymogenes</name>
    <dbReference type="NCBI Taxonomy" id="69"/>
    <lineage>
        <taxon>Bacteria</taxon>
        <taxon>Pseudomonadati</taxon>
        <taxon>Pseudomonadota</taxon>
        <taxon>Gammaproteobacteria</taxon>
        <taxon>Lysobacterales</taxon>
        <taxon>Lysobacteraceae</taxon>
        <taxon>Lysobacter</taxon>
    </lineage>
</organism>
<evidence type="ECO:0000313" key="4">
    <source>
        <dbReference type="EMBL" id="ALN56523.1"/>
    </source>
</evidence>
<evidence type="ECO:0000259" key="3">
    <source>
        <dbReference type="Pfam" id="PF25023"/>
    </source>
</evidence>
<dbReference type="InterPro" id="IPR056823">
    <property type="entry name" value="TEN-like_YD-shell"/>
</dbReference>